<evidence type="ECO:0000313" key="3">
    <source>
        <dbReference type="Proteomes" id="UP000321412"/>
    </source>
</evidence>
<keyword evidence="3" id="KW-1185">Reference proteome</keyword>
<reference evidence="2 3" key="1">
    <citation type="submission" date="2019-08" db="EMBL/GenBank/DDBJ databases">
        <title>Bradymonadales sp. TMQ4.</title>
        <authorList>
            <person name="Liang Q."/>
        </authorList>
    </citation>
    <scope>NUCLEOTIDE SEQUENCE [LARGE SCALE GENOMIC DNA]</scope>
    <source>
        <strain evidence="2 3">TMQ4</strain>
    </source>
</reference>
<feature type="compositionally biased region" description="Basic and acidic residues" evidence="1">
    <location>
        <begin position="83"/>
        <end position="97"/>
    </location>
</feature>
<organism evidence="2 3">
    <name type="scientific">Lujinxingia vulgaris</name>
    <dbReference type="NCBI Taxonomy" id="2600176"/>
    <lineage>
        <taxon>Bacteria</taxon>
        <taxon>Deltaproteobacteria</taxon>
        <taxon>Bradymonadales</taxon>
        <taxon>Lujinxingiaceae</taxon>
        <taxon>Lujinxingia</taxon>
    </lineage>
</organism>
<evidence type="ECO:0000256" key="1">
    <source>
        <dbReference type="SAM" id="MobiDB-lite"/>
    </source>
</evidence>
<name>A0A5C6X3Z3_9DELT</name>
<proteinExistence type="predicted"/>
<sequence>MLSVFLVWAIATGRVEGWLQGAGFERHYKVMLCERGGLSASEREQARAAGLTRDMSEESRRRRKLDRQYAGNDAASQRRRRERREECWSRDVGRVQPEKSALPEGAHIKSYYKKEAGGEG</sequence>
<feature type="region of interest" description="Disordered" evidence="1">
    <location>
        <begin position="39"/>
        <end position="120"/>
    </location>
</feature>
<dbReference type="EMBL" id="VOSM01000005">
    <property type="protein sequence ID" value="TXD36535.1"/>
    <property type="molecule type" value="Genomic_DNA"/>
</dbReference>
<dbReference type="AlphaFoldDB" id="A0A5C6X3Z3"/>
<evidence type="ECO:0000313" key="2">
    <source>
        <dbReference type="EMBL" id="TXD36535.1"/>
    </source>
</evidence>
<accession>A0A5C6X3Z3</accession>
<dbReference type="Proteomes" id="UP000321412">
    <property type="component" value="Unassembled WGS sequence"/>
</dbReference>
<comment type="caution">
    <text evidence="2">The sequence shown here is derived from an EMBL/GenBank/DDBJ whole genome shotgun (WGS) entry which is preliminary data.</text>
</comment>
<protein>
    <submittedName>
        <fullName evidence="2">Uncharacterized protein</fullName>
    </submittedName>
</protein>
<dbReference type="RefSeq" id="WP_146981663.1">
    <property type="nucleotide sequence ID" value="NZ_VOSM01000005.1"/>
</dbReference>
<gene>
    <name evidence="2" type="ORF">FRC98_11900</name>
</gene>